<dbReference type="EMBL" id="FNJC01000001">
    <property type="protein sequence ID" value="SDO03699.1"/>
    <property type="molecule type" value="Genomic_DNA"/>
</dbReference>
<feature type="domain" description="Ppx/GppA phosphatase N-terminal" evidence="2">
    <location>
        <begin position="115"/>
        <end position="415"/>
    </location>
</feature>
<dbReference type="PANTHER" id="PTHR30005">
    <property type="entry name" value="EXOPOLYPHOSPHATASE"/>
    <property type="match status" value="1"/>
</dbReference>
<dbReference type="Pfam" id="PF02541">
    <property type="entry name" value="Ppx-GppA"/>
    <property type="match status" value="1"/>
</dbReference>
<evidence type="ECO:0000313" key="3">
    <source>
        <dbReference type="EMBL" id="SDO03699.1"/>
    </source>
</evidence>
<dbReference type="Gene3D" id="3.30.420.150">
    <property type="entry name" value="Exopolyphosphatase. Domain 2"/>
    <property type="match status" value="1"/>
</dbReference>
<keyword evidence="4" id="KW-1185">Reference proteome</keyword>
<dbReference type="CDD" id="cd24054">
    <property type="entry name" value="ASKHA_NBD_AaPPX-GppA_MtPPX2-like"/>
    <property type="match status" value="1"/>
</dbReference>
<dbReference type="Gene3D" id="3.30.420.40">
    <property type="match status" value="1"/>
</dbReference>
<proteinExistence type="predicted"/>
<name>A0A1H0GA96_9HYPH</name>
<evidence type="ECO:0000313" key="4">
    <source>
        <dbReference type="Proteomes" id="UP000198795"/>
    </source>
</evidence>
<gene>
    <name evidence="3" type="ORF">SAMN04488061_0100</name>
</gene>
<evidence type="ECO:0000259" key="2">
    <source>
        <dbReference type="Pfam" id="PF02541"/>
    </source>
</evidence>
<organism evidence="3 4">
    <name type="scientific">Filomicrobium insigne</name>
    <dbReference type="NCBI Taxonomy" id="418854"/>
    <lineage>
        <taxon>Bacteria</taxon>
        <taxon>Pseudomonadati</taxon>
        <taxon>Pseudomonadota</taxon>
        <taxon>Alphaproteobacteria</taxon>
        <taxon>Hyphomicrobiales</taxon>
        <taxon>Hyphomicrobiaceae</taxon>
        <taxon>Filomicrobium</taxon>
    </lineage>
</organism>
<evidence type="ECO:0000256" key="1">
    <source>
        <dbReference type="SAM" id="MobiDB-lite"/>
    </source>
</evidence>
<dbReference type="InterPro" id="IPR003695">
    <property type="entry name" value="Ppx_GppA_N"/>
</dbReference>
<protein>
    <submittedName>
        <fullName evidence="3">Ppx/GppA phosphatase</fullName>
    </submittedName>
</protein>
<comment type="caution">
    <text evidence="3">The sequence shown here is derived from an EMBL/GenBank/DDBJ whole genome shotgun (WGS) entry which is preliminary data.</text>
</comment>
<dbReference type="SUPFAM" id="SSF53067">
    <property type="entry name" value="Actin-like ATPase domain"/>
    <property type="match status" value="2"/>
</dbReference>
<sequence length="433" mass="48160">MEDFKDEGEPRPASVDEKVPARKSVSAGPLHHEREPVDVRTLDVRHLLTGSPAPEPRTAALDCVRDQKKQACLNGNANERALNRGARQETVEQVYGALDLGTNNCRLLLARPTRRGFRVVDSFSRIIRLGEGVSQCGTLSEPAMRRTMDALKVCGSKLNRHGVRRARLVATEACRFASNGPDFLARVKERLGLDIEVLTPEVEARLAVSGCASLIDDRSDYVLVFDIGGGSSELIWLNLSGATRKRSRGADRIDAQNHMAAWTSLPVGVVTLAERFGGRFVTSERFEAMVEHVSNLLRPFEDKYQFAPLLRDRPAHLLGTSGTVTTIAGIQMGLPRYDRNRVDGCWLSVAEARDITYKLVGSSYEERVAQPCIGRDRADLVLAGCAILEALIRLWPCERLRVADRGLREGILTTLMIEDGVYRTRRRRGRQHR</sequence>
<dbReference type="PANTHER" id="PTHR30005:SF0">
    <property type="entry name" value="RETROGRADE REGULATION PROTEIN 2"/>
    <property type="match status" value="1"/>
</dbReference>
<dbReference type="InterPro" id="IPR050273">
    <property type="entry name" value="GppA/Ppx_hydrolase"/>
</dbReference>
<accession>A0A1H0GA96</accession>
<reference evidence="3 4" key="1">
    <citation type="submission" date="2016-10" db="EMBL/GenBank/DDBJ databases">
        <authorList>
            <person name="Varghese N."/>
            <person name="Submissions S."/>
        </authorList>
    </citation>
    <scope>NUCLEOTIDE SEQUENCE [LARGE SCALE GENOMIC DNA]</scope>
    <source>
        <strain evidence="3 4">CGMCC 1.6497</strain>
    </source>
</reference>
<feature type="region of interest" description="Disordered" evidence="1">
    <location>
        <begin position="1"/>
        <end position="38"/>
    </location>
</feature>
<feature type="compositionally biased region" description="Basic and acidic residues" evidence="1">
    <location>
        <begin position="7"/>
        <end position="20"/>
    </location>
</feature>
<dbReference type="RefSeq" id="WP_244512330.1">
    <property type="nucleotide sequence ID" value="NZ_FNJC01000001.1"/>
</dbReference>
<dbReference type="InterPro" id="IPR043129">
    <property type="entry name" value="ATPase_NBD"/>
</dbReference>
<dbReference type="Proteomes" id="UP000198795">
    <property type="component" value="Unassembled WGS sequence"/>
</dbReference>